<feature type="domain" description="LysM" evidence="3">
    <location>
        <begin position="1744"/>
        <end position="1796"/>
    </location>
</feature>
<reference evidence="4 5" key="1">
    <citation type="journal article" date="2015" name="Nature">
        <title>rRNA introns, odd ribosomes, and small enigmatic genomes across a large radiation of phyla.</title>
        <authorList>
            <person name="Brown C.T."/>
            <person name="Hug L.A."/>
            <person name="Thomas B.C."/>
            <person name="Sharon I."/>
            <person name="Castelle C.J."/>
            <person name="Singh A."/>
            <person name="Wilkins M.J."/>
            <person name="Williams K.H."/>
            <person name="Banfield J.F."/>
        </authorList>
    </citation>
    <scope>NUCLEOTIDE SEQUENCE [LARGE SCALE GENOMIC DNA]</scope>
</reference>
<dbReference type="Pfam" id="PF13360">
    <property type="entry name" value="PQQ_2"/>
    <property type="match status" value="1"/>
</dbReference>
<dbReference type="PANTHER" id="PTHR34512">
    <property type="entry name" value="CELL SURFACE PROTEIN"/>
    <property type="match status" value="1"/>
</dbReference>
<dbReference type="InterPro" id="IPR036116">
    <property type="entry name" value="FN3_sf"/>
</dbReference>
<keyword evidence="1" id="KW-1133">Transmembrane helix</keyword>
<dbReference type="PROSITE" id="PS50853">
    <property type="entry name" value="FN3"/>
    <property type="match status" value="1"/>
</dbReference>
<evidence type="ECO:0000259" key="3">
    <source>
        <dbReference type="PROSITE" id="PS51782"/>
    </source>
</evidence>
<feature type="transmembrane region" description="Helical" evidence="1">
    <location>
        <begin position="1896"/>
        <end position="1915"/>
    </location>
</feature>
<keyword evidence="1" id="KW-0812">Transmembrane</keyword>
<sequence>MHGAVKKALVIGIFVLFCFVLYTRNAFAITDIVTTSSTTGATQPSTMRHLVRTSETTLHAFVQMGTNTTKCGSGGLWWLYSTNSGTSWTCGGQLSSDTTNLMYADVRADSSDNLYLVYSVATTGRNDAYDVLYRKISYNGSSNWTLNSAQIVFDGSGSATGYHYSVLELQGTSRIWLASRYFDGTNYGVTAYYSDSLGIAPTWTVSQATMDTAGTNASYHYPTFARFSTNIGLIYNIESGSDMAWRYRADSDGLTSWNSQATISTNYLVRFPAFSAVGDTSGNIYFAASGSTTLFSYYSSGWQATPATVSSTAIPDQYISVATDGTDVWVVYGDATGVTGGVNKRVSYKKGVSPFATANFDTNPTLVASYHSIFNKVWLYDASANTYEDETTDAGDTGTADIAHSSSSTVVKDVGDIVYLGKSTTFDAGDWESSTVGTGAGALVWEYCSAIDASSVCTTWSTLTFTASLQTAMRASSGYGAFTPPSDWQAAKVNSESIAYFYIRGRTSVAFTVGPVGTQFFAVPPNSWASVASSTDGVFGIWTENSASVTKVRYSTIFTSSPNPYAPTSLGGHTTGATTSDNAPGFTFSLSDPGVSDTVKYRIQIDDTPNFSSPVVDYTSALAAQGSRSFTVGQAAGGGSYTTGSTGQTLSNGSYYWRVKAIDNTALESSYSTANSGSVAFIVDTSSQPVDWPMAGANPQRTSWTSETLPGNIATVWVKPIEPYVSQHVQVIGAGGNVYVATAKGLYAFDASSGTEAWVYPTELPLGHSPTYSSGVLYVGGLDKKLHAVNTTTGAGIWTYEATGGFSTSPVVANGMVYAGNRDGWFYAINTSDGSLAWKYQTGNQILQSAAYKAENDGIGSTSQGTLFFASNDGYAYALNAQTGALVWKSGSKLPSNGFYSWWPVIYENDVIFTRTTFGSGGTGEETDHLMCPPPVFPAVRPTGCIPSNTSTPGALGTVAGGWVTGTATQDLNNNSNGITFANYFETFPEYRNHIYYVMATGAERNFDIDGDTITDAAPVGWAGDGGNPSPPIVSGYDNVIYFRTYTRGGGGFGSKTIAGWDVGTAIISVPFSNTTGQSGSWPGDEPNGMTAAGNKIYWNHCCDRYVGAVDISQPNTDFLLTSDDANRQWRYVTSGGLPFTPFTNIGVPSNYYTEAIKYFWDPPSAAVFWNENDKVGPSAYDGKLYAILGNALVAFGSGGAGSSAPMLSSAAEETAPVSTSSITPSQLTARLELQVQAIVDAGHLKPSYLHSGGISSYQSRNIDDYLDHYWHNPADTHLILLRALPFLSTGLQIQVKTYLQDELASYSPATYAHMGFVSGAQRDPYPYPPTESDFNSFTIPALDKQVSSNFNNFWAFPPANVYALWKYAEAGLGNASTLLTAWGSTKLKVPIEDNFTTVNGQAINSGNIRAFLKSFPLVSNGFIAGYKGYVELSILAGVSPAVYGPYETELNKLLGWKVDDLLTFPDPQEPYVCENECYYESLITYYNFAYLTPILADYLKDNAVSNDPDKDILTIIQEYQDIAPYWMAAHNGETQGESAIQPYQQTHSLFQALAQVKGATYDELIKYLDTPIVPVGDLYYIDNVVATLEAPNPSQTQSPASTTTSIGLSLSSGSSGVSVCNDSSPIGADPWLYEANSETSRSIKIRFVNQQTPVDHFALEYGTEPGKYTFGLSSFGNKDTNEFSINSLSPDTTYYFRVRAGNGCATGPWSNELSAKTLGLFEKSTIVTKDFKLESKSSDNRCTTYEVKSGDNLWNIAKNILGSGDHYTQIIELNAETYPSLKSLNNISIGWVLKIHCEDTVETKADGYNVSIKVIDANQRPIEGAVVTLHSDPKTAKTDKDGLARFNDIEGGDHKVTIAYNGYEGEQSINLTGKVKAVELKITVERKNILLDRRVFLMSSVFTLIILILSILLLKAYKKNNTF</sequence>
<organism evidence="4 5">
    <name type="scientific">Candidatus Woesebacteria bacterium GW2011_GWA1_39_21b</name>
    <dbReference type="NCBI Taxonomy" id="1618551"/>
    <lineage>
        <taxon>Bacteria</taxon>
        <taxon>Candidatus Woeseibacteriota</taxon>
    </lineage>
</organism>
<evidence type="ECO:0000313" key="4">
    <source>
        <dbReference type="EMBL" id="KKR12423.1"/>
    </source>
</evidence>
<keyword evidence="1" id="KW-0472">Membrane</keyword>
<name>A0A0G0NAC8_9BACT</name>
<dbReference type="SUPFAM" id="SSF49265">
    <property type="entry name" value="Fibronectin type III"/>
    <property type="match status" value="1"/>
</dbReference>
<dbReference type="InterPro" id="IPR002372">
    <property type="entry name" value="PQQ_rpt_dom"/>
</dbReference>
<dbReference type="PANTHER" id="PTHR34512:SF30">
    <property type="entry name" value="OUTER MEMBRANE PROTEIN ASSEMBLY FACTOR BAMB"/>
    <property type="match status" value="1"/>
</dbReference>
<evidence type="ECO:0000256" key="1">
    <source>
        <dbReference type="SAM" id="Phobius"/>
    </source>
</evidence>
<dbReference type="Pfam" id="PF01476">
    <property type="entry name" value="LysM"/>
    <property type="match status" value="1"/>
</dbReference>
<dbReference type="Gene3D" id="2.130.10.10">
    <property type="entry name" value="YVTN repeat-like/Quinoprotein amine dehydrogenase"/>
    <property type="match status" value="1"/>
</dbReference>
<dbReference type="InterPro" id="IPR018391">
    <property type="entry name" value="PQQ_b-propeller_rpt"/>
</dbReference>
<protein>
    <submittedName>
        <fullName evidence="4">Uncharacterized protein</fullName>
    </submittedName>
</protein>
<dbReference type="SMART" id="SM00564">
    <property type="entry name" value="PQQ"/>
    <property type="match status" value="4"/>
</dbReference>
<dbReference type="InterPro" id="IPR018392">
    <property type="entry name" value="LysM"/>
</dbReference>
<evidence type="ECO:0000259" key="2">
    <source>
        <dbReference type="PROSITE" id="PS50853"/>
    </source>
</evidence>
<gene>
    <name evidence="4" type="ORF">UT40_C0027G0003</name>
</gene>
<dbReference type="InterPro" id="IPR011047">
    <property type="entry name" value="Quinoprotein_ADH-like_sf"/>
</dbReference>
<dbReference type="Pfam" id="PF00041">
    <property type="entry name" value="fn3"/>
    <property type="match status" value="1"/>
</dbReference>
<dbReference type="CDD" id="cd00118">
    <property type="entry name" value="LysM"/>
    <property type="match status" value="1"/>
</dbReference>
<comment type="caution">
    <text evidence="4">The sequence shown here is derived from an EMBL/GenBank/DDBJ whole genome shotgun (WGS) entry which is preliminary data.</text>
</comment>
<feature type="domain" description="Fibronectin type-III" evidence="2">
    <location>
        <begin position="1630"/>
        <end position="1721"/>
    </location>
</feature>
<dbReference type="InterPro" id="IPR003961">
    <property type="entry name" value="FN3_dom"/>
</dbReference>
<dbReference type="EMBL" id="LBWQ01000027">
    <property type="protein sequence ID" value="KKR12423.1"/>
    <property type="molecule type" value="Genomic_DNA"/>
</dbReference>
<accession>A0A0G0NAC8</accession>
<dbReference type="InterPro" id="IPR015943">
    <property type="entry name" value="WD40/YVTN_repeat-like_dom_sf"/>
</dbReference>
<dbReference type="PROSITE" id="PS51782">
    <property type="entry name" value="LYSM"/>
    <property type="match status" value="1"/>
</dbReference>
<dbReference type="Proteomes" id="UP000034690">
    <property type="component" value="Unassembled WGS sequence"/>
</dbReference>
<dbReference type="InterPro" id="IPR036779">
    <property type="entry name" value="LysM_dom_sf"/>
</dbReference>
<dbReference type="Pfam" id="PF13620">
    <property type="entry name" value="CarboxypepD_reg"/>
    <property type="match status" value="1"/>
</dbReference>
<evidence type="ECO:0000313" key="5">
    <source>
        <dbReference type="Proteomes" id="UP000034690"/>
    </source>
</evidence>
<dbReference type="SUPFAM" id="SSF50998">
    <property type="entry name" value="Quinoprotein alcohol dehydrogenase-like"/>
    <property type="match status" value="3"/>
</dbReference>
<dbReference type="Gene3D" id="2.60.40.10">
    <property type="entry name" value="Immunoglobulins"/>
    <property type="match status" value="3"/>
</dbReference>
<proteinExistence type="predicted"/>
<dbReference type="SUPFAM" id="SSF49478">
    <property type="entry name" value="Cna protein B-type domain"/>
    <property type="match status" value="1"/>
</dbReference>
<dbReference type="InterPro" id="IPR013783">
    <property type="entry name" value="Ig-like_fold"/>
</dbReference>
<dbReference type="Gene3D" id="3.10.350.10">
    <property type="entry name" value="LysM domain"/>
    <property type="match status" value="1"/>
</dbReference>
<dbReference type="CDD" id="cd00063">
    <property type="entry name" value="FN3"/>
    <property type="match status" value="1"/>
</dbReference>